<keyword evidence="6" id="KW-0028">Amino-acid biosynthesis</keyword>
<evidence type="ECO:0000256" key="6">
    <source>
        <dbReference type="ARBA" id="ARBA00023141"/>
    </source>
</evidence>
<dbReference type="Gene3D" id="3.40.50.9100">
    <property type="entry name" value="Dehydroquinase, class II"/>
    <property type="match status" value="1"/>
</dbReference>
<dbReference type="GO" id="GO:0009423">
    <property type="term" value="P:chorismate biosynthetic process"/>
    <property type="evidence" value="ECO:0007669"/>
    <property type="project" value="UniProtKB-UniPathway"/>
</dbReference>
<dbReference type="EMBL" id="NSJZ01000013">
    <property type="protein sequence ID" value="PAU96536.1"/>
    <property type="molecule type" value="Genomic_DNA"/>
</dbReference>
<dbReference type="InterPro" id="IPR001874">
    <property type="entry name" value="DHquinase_II"/>
</dbReference>
<organism evidence="8 9">
    <name type="scientific">Paracoccus salipaludis</name>
    <dbReference type="NCBI Taxonomy" id="2032623"/>
    <lineage>
        <taxon>Bacteria</taxon>
        <taxon>Pseudomonadati</taxon>
        <taxon>Pseudomonadota</taxon>
        <taxon>Alphaproteobacteria</taxon>
        <taxon>Rhodobacterales</taxon>
        <taxon>Paracoccaceae</taxon>
        <taxon>Paracoccus</taxon>
    </lineage>
</organism>
<sequence length="83" mass="8792">MAINPADWTHAPGAMLDVLKYFDLLRIEPRILNADAPEVTCHRSLVPLAATAVMTGIGAAGHALALPRWQGTATGAGWSRSTQ</sequence>
<evidence type="ECO:0000313" key="8">
    <source>
        <dbReference type="EMBL" id="PAU96536.1"/>
    </source>
</evidence>
<keyword evidence="9" id="KW-1185">Reference proteome</keyword>
<name>A0A2A2GFW6_9RHOB</name>
<dbReference type="EC" id="4.2.1.10" evidence="5"/>
<dbReference type="UniPathway" id="UPA00053">
    <property type="reaction ID" value="UER00086"/>
</dbReference>
<evidence type="ECO:0000256" key="4">
    <source>
        <dbReference type="ARBA" id="ARBA00011193"/>
    </source>
</evidence>
<dbReference type="GO" id="GO:0003855">
    <property type="term" value="F:3-dehydroquinate dehydratase activity"/>
    <property type="evidence" value="ECO:0007669"/>
    <property type="project" value="UniProtKB-EC"/>
</dbReference>
<dbReference type="InterPro" id="IPR036441">
    <property type="entry name" value="DHquinase_II_sf"/>
</dbReference>
<evidence type="ECO:0000313" key="9">
    <source>
        <dbReference type="Proteomes" id="UP000218023"/>
    </source>
</evidence>
<evidence type="ECO:0000256" key="3">
    <source>
        <dbReference type="ARBA" id="ARBA00011037"/>
    </source>
</evidence>
<comment type="similarity">
    <text evidence="3">Belongs to the type-II 3-dehydroquinase family.</text>
</comment>
<dbReference type="GO" id="GO:0009073">
    <property type="term" value="P:aromatic amino acid family biosynthetic process"/>
    <property type="evidence" value="ECO:0007669"/>
    <property type="project" value="UniProtKB-KW"/>
</dbReference>
<dbReference type="Proteomes" id="UP000218023">
    <property type="component" value="Unassembled WGS sequence"/>
</dbReference>
<dbReference type="Pfam" id="PF01220">
    <property type="entry name" value="DHquinase_II"/>
    <property type="match status" value="1"/>
</dbReference>
<comment type="caution">
    <text evidence="8">The sequence shown here is derived from an EMBL/GenBank/DDBJ whole genome shotgun (WGS) entry which is preliminary data.</text>
</comment>
<keyword evidence="7" id="KW-0456">Lyase</keyword>
<dbReference type="SUPFAM" id="SSF52304">
    <property type="entry name" value="Type II 3-dehydroquinate dehydratase"/>
    <property type="match status" value="1"/>
</dbReference>
<evidence type="ECO:0000256" key="2">
    <source>
        <dbReference type="ARBA" id="ARBA00004902"/>
    </source>
</evidence>
<keyword evidence="6" id="KW-0057">Aromatic amino acid biosynthesis</keyword>
<reference evidence="8 9" key="1">
    <citation type="submission" date="2017-09" db="EMBL/GenBank/DDBJ databases">
        <title>Paracoccus alkalisoli sp. nov., isolated from saline alkaline soil.</title>
        <authorList>
            <person name="Dong X."/>
            <person name="Zhang G."/>
        </authorList>
    </citation>
    <scope>NUCLEOTIDE SEQUENCE [LARGE SCALE GENOMIC DNA]</scope>
    <source>
        <strain evidence="8 9">WN007</strain>
    </source>
</reference>
<dbReference type="AlphaFoldDB" id="A0A2A2GFW6"/>
<comment type="catalytic activity">
    <reaction evidence="1">
        <text>3-dehydroquinate = 3-dehydroshikimate + H2O</text>
        <dbReference type="Rhea" id="RHEA:21096"/>
        <dbReference type="ChEBI" id="CHEBI:15377"/>
        <dbReference type="ChEBI" id="CHEBI:16630"/>
        <dbReference type="ChEBI" id="CHEBI:32364"/>
        <dbReference type="EC" id="4.2.1.10"/>
    </reaction>
</comment>
<evidence type="ECO:0000256" key="1">
    <source>
        <dbReference type="ARBA" id="ARBA00001864"/>
    </source>
</evidence>
<protein>
    <recommendedName>
        <fullName evidence="5">3-dehydroquinate dehydratase</fullName>
        <ecNumber evidence="5">4.2.1.10</ecNumber>
    </recommendedName>
</protein>
<proteinExistence type="inferred from homology"/>
<gene>
    <name evidence="8" type="ORF">CK240_13385</name>
</gene>
<evidence type="ECO:0000256" key="5">
    <source>
        <dbReference type="ARBA" id="ARBA00012060"/>
    </source>
</evidence>
<evidence type="ECO:0000256" key="7">
    <source>
        <dbReference type="ARBA" id="ARBA00023239"/>
    </source>
</evidence>
<accession>A0A2A2GFW6</accession>
<comment type="pathway">
    <text evidence="2">Metabolic intermediate biosynthesis; chorismate biosynthesis; chorismate from D-erythrose 4-phosphate and phosphoenolpyruvate: step 3/7.</text>
</comment>
<comment type="subunit">
    <text evidence="4">Homododecamer.</text>
</comment>
<dbReference type="RefSeq" id="WP_095640832.1">
    <property type="nucleotide sequence ID" value="NZ_NSJZ01000013.1"/>
</dbReference>